<evidence type="ECO:0000313" key="2">
    <source>
        <dbReference type="EMBL" id="GAA2004829.1"/>
    </source>
</evidence>
<sequence>MELLPLRAEHTAWLQERIDVDPARHAFLQSLLAMTGTAAVSSAVGTLYAWFEDGQPRSAYWIGTSIMSVDPTPRSNAAVAEVLNRRGRYSCSLIGEARSMLDLNSRLNWGSPRGVRPAQPLMVADREPLVDPDPRVRPGDPGDLPATFAASVRMFTEEVGFSPLENGGNYQQRVRNLLDSNNTLLFTTAKAPDGGTLRRWPAASVAEQVVFKADLGIRSAKAVQIQGVWVHPDFRGRGIAAPAMVAVTRWVQENVSPVVSLYVNDFNDRARRAYEKAGYSQTGTFATVMY</sequence>
<dbReference type="RefSeq" id="WP_344308069.1">
    <property type="nucleotide sequence ID" value="NZ_BAAANO010000012.1"/>
</dbReference>
<dbReference type="PANTHER" id="PTHR43072:SF54">
    <property type="entry name" value="GCN5-RELATED N-ACETYLTRANSFERASE"/>
    <property type="match status" value="1"/>
</dbReference>
<protein>
    <submittedName>
        <fullName evidence="2">DUF4081 domain-containing GNAT family N-acetyltransferase</fullName>
    </submittedName>
</protein>
<evidence type="ECO:0000313" key="3">
    <source>
        <dbReference type="Proteomes" id="UP001500755"/>
    </source>
</evidence>
<keyword evidence="3" id="KW-1185">Reference proteome</keyword>
<gene>
    <name evidence="2" type="ORF">GCM10009755_12980</name>
</gene>
<evidence type="ECO:0000259" key="1">
    <source>
        <dbReference type="PROSITE" id="PS51186"/>
    </source>
</evidence>
<accession>A0ABP5EV78</accession>
<proteinExistence type="predicted"/>
<dbReference type="SUPFAM" id="SSF55729">
    <property type="entry name" value="Acyl-CoA N-acyltransferases (Nat)"/>
    <property type="match status" value="1"/>
</dbReference>
<dbReference type="InterPro" id="IPR000182">
    <property type="entry name" value="GNAT_dom"/>
</dbReference>
<dbReference type="Gene3D" id="3.40.630.30">
    <property type="match status" value="1"/>
</dbReference>
<dbReference type="InterPro" id="IPR016181">
    <property type="entry name" value="Acyl_CoA_acyltransferase"/>
</dbReference>
<dbReference type="Pfam" id="PF13312">
    <property type="entry name" value="DUF4081"/>
    <property type="match status" value="1"/>
</dbReference>
<dbReference type="PROSITE" id="PS51186">
    <property type="entry name" value="GNAT"/>
    <property type="match status" value="1"/>
</dbReference>
<name>A0ABP5EV78_9MICO</name>
<reference evidence="3" key="1">
    <citation type="journal article" date="2019" name="Int. J. Syst. Evol. Microbiol.">
        <title>The Global Catalogue of Microorganisms (GCM) 10K type strain sequencing project: providing services to taxonomists for standard genome sequencing and annotation.</title>
        <authorList>
            <consortium name="The Broad Institute Genomics Platform"/>
            <consortium name="The Broad Institute Genome Sequencing Center for Infectious Disease"/>
            <person name="Wu L."/>
            <person name="Ma J."/>
        </authorList>
    </citation>
    <scope>NUCLEOTIDE SEQUENCE [LARGE SCALE GENOMIC DNA]</scope>
    <source>
        <strain evidence="3">JCM 14546</strain>
    </source>
</reference>
<organism evidence="2 3">
    <name type="scientific">Brevibacterium samyangense</name>
    <dbReference type="NCBI Taxonomy" id="366888"/>
    <lineage>
        <taxon>Bacteria</taxon>
        <taxon>Bacillati</taxon>
        <taxon>Actinomycetota</taxon>
        <taxon>Actinomycetes</taxon>
        <taxon>Micrococcales</taxon>
        <taxon>Brevibacteriaceae</taxon>
        <taxon>Brevibacterium</taxon>
    </lineage>
</organism>
<dbReference type="Proteomes" id="UP001500755">
    <property type="component" value="Unassembled WGS sequence"/>
</dbReference>
<comment type="caution">
    <text evidence="2">The sequence shown here is derived from an EMBL/GenBank/DDBJ whole genome shotgun (WGS) entry which is preliminary data.</text>
</comment>
<dbReference type="PANTHER" id="PTHR43072">
    <property type="entry name" value="N-ACETYLTRANSFERASE"/>
    <property type="match status" value="1"/>
</dbReference>
<dbReference type="Pfam" id="PF00583">
    <property type="entry name" value="Acetyltransf_1"/>
    <property type="match status" value="1"/>
</dbReference>
<feature type="domain" description="N-acetyltransferase" evidence="1">
    <location>
        <begin position="134"/>
        <end position="290"/>
    </location>
</feature>
<dbReference type="InterPro" id="IPR025289">
    <property type="entry name" value="DUF4081"/>
</dbReference>
<dbReference type="CDD" id="cd04301">
    <property type="entry name" value="NAT_SF"/>
    <property type="match status" value="1"/>
</dbReference>
<dbReference type="EMBL" id="BAAANO010000012">
    <property type="protein sequence ID" value="GAA2004829.1"/>
    <property type="molecule type" value="Genomic_DNA"/>
</dbReference>